<dbReference type="GO" id="GO:0004222">
    <property type="term" value="F:metalloendopeptidase activity"/>
    <property type="evidence" value="ECO:0007669"/>
    <property type="project" value="InterPro"/>
</dbReference>
<comment type="caution">
    <text evidence="2">Lacks conserved residue(s) required for the propagation of feature annotation.</text>
</comment>
<dbReference type="Pfam" id="PF13574">
    <property type="entry name" value="Reprolysin_2"/>
    <property type="match status" value="1"/>
</dbReference>
<gene>
    <name evidence="6" type="primary">ORF110172</name>
</gene>
<dbReference type="SUPFAM" id="SSF55486">
    <property type="entry name" value="Metalloproteases ('zincins'), catalytic domain"/>
    <property type="match status" value="1"/>
</dbReference>
<evidence type="ECO:0000256" key="2">
    <source>
        <dbReference type="PROSITE-ProRule" id="PRU00276"/>
    </source>
</evidence>
<dbReference type="InterPro" id="IPR036436">
    <property type="entry name" value="Disintegrin_dom_sf"/>
</dbReference>
<dbReference type="AlphaFoldDB" id="A0A0B7ACT7"/>
<dbReference type="Gene3D" id="4.10.70.30">
    <property type="match status" value="1"/>
</dbReference>
<dbReference type="GO" id="GO:0006509">
    <property type="term" value="P:membrane protein ectodomain proteolysis"/>
    <property type="evidence" value="ECO:0007669"/>
    <property type="project" value="TreeGrafter"/>
</dbReference>
<keyword evidence="2" id="KW-0862">Zinc</keyword>
<dbReference type="InterPro" id="IPR051489">
    <property type="entry name" value="ADAM_Metalloproteinase"/>
</dbReference>
<dbReference type="InterPro" id="IPR001590">
    <property type="entry name" value="Peptidase_M12B"/>
</dbReference>
<dbReference type="GO" id="GO:0046872">
    <property type="term" value="F:metal ion binding"/>
    <property type="evidence" value="ECO:0007669"/>
    <property type="project" value="UniProtKB-KW"/>
</dbReference>
<dbReference type="Gene3D" id="4.10.70.10">
    <property type="entry name" value="Disintegrin domain"/>
    <property type="match status" value="1"/>
</dbReference>
<keyword evidence="1" id="KW-1015">Disulfide bond</keyword>
<dbReference type="SMART" id="SM00050">
    <property type="entry name" value="DISIN"/>
    <property type="match status" value="1"/>
</dbReference>
<reference evidence="6" key="1">
    <citation type="submission" date="2014-12" db="EMBL/GenBank/DDBJ databases">
        <title>Insight into the proteome of Arion vulgaris.</title>
        <authorList>
            <person name="Aradska J."/>
            <person name="Bulat T."/>
            <person name="Smidak R."/>
            <person name="Sarate P."/>
            <person name="Gangsoo J."/>
            <person name="Sialana F."/>
            <person name="Bilban M."/>
            <person name="Lubec G."/>
        </authorList>
    </citation>
    <scope>NUCLEOTIDE SEQUENCE</scope>
    <source>
        <tissue evidence="6">Skin</tissue>
    </source>
</reference>
<name>A0A0B7ACT7_9EUPU</name>
<keyword evidence="2" id="KW-0479">Metal-binding</keyword>
<dbReference type="InterPro" id="IPR024079">
    <property type="entry name" value="MetalloPept_cat_dom_sf"/>
</dbReference>
<dbReference type="GO" id="GO:0007219">
    <property type="term" value="P:Notch signaling pathway"/>
    <property type="evidence" value="ECO:0007669"/>
    <property type="project" value="TreeGrafter"/>
</dbReference>
<organism evidence="6">
    <name type="scientific">Arion vulgaris</name>
    <dbReference type="NCBI Taxonomy" id="1028688"/>
    <lineage>
        <taxon>Eukaryota</taxon>
        <taxon>Metazoa</taxon>
        <taxon>Spiralia</taxon>
        <taxon>Lophotrochozoa</taxon>
        <taxon>Mollusca</taxon>
        <taxon>Gastropoda</taxon>
        <taxon>Heterobranchia</taxon>
        <taxon>Euthyneura</taxon>
        <taxon>Panpulmonata</taxon>
        <taxon>Eupulmonata</taxon>
        <taxon>Stylommatophora</taxon>
        <taxon>Helicina</taxon>
        <taxon>Arionoidea</taxon>
        <taxon>Arionidae</taxon>
        <taxon>Arion</taxon>
    </lineage>
</organism>
<evidence type="ECO:0000313" key="6">
    <source>
        <dbReference type="EMBL" id="CEK78437.1"/>
    </source>
</evidence>
<sequence>MAVADATFFHGPGGGFPHRTANYVVQTMQRVNRIYRDTVWGSESLTGMGLQIKELRIHPEITSSSKYHKNGKHYNMFDDHASWPDHELLKQFGEDEDVGKFCLAHLFTHRRFAGGVLGLAYIASPRKVAVGGICSHPDMEKAYNTGFSSTKNTKGNNLLTQEAMLVTAHEFGHNWGAEHDAETRECAPDAYSGGGGKFIMYPYAVSGYDENNNKFSPCSQRYISAVLTTRSDSCFQEEGSRTDSLTANVPLCGNGIIDKNEDCDGGGMGLSGLDQCCSRDCKLVGNAVCSSTNFECCKDCQMAPQNILCRGSSKELCQEAAFCTGFSLDCPQSKPLKNNTPCIDEGKCVNGVCLDYCAYEGQLIKKVLKPCRCEDVASSCLRCCRSSHETCRPQNKSSSDSFLQDGRPCNYGYCEAGKCHKTSANMIQRLFDFIERLDSSTFVAFMKSNIVGTIIIFSLVVWIPLSWTISCIDKRREKKSREKNLLFVSNDALLLQSLQSNILANRLKDYNVKDSKLSRSEQFHYQTSANLEKPQYQNYFAADESDPKAVNKYTFYKSSAPMEMETVI</sequence>
<accession>A0A0B7ACT7</accession>
<evidence type="ECO:0000259" key="5">
    <source>
        <dbReference type="PROSITE" id="PS50215"/>
    </source>
</evidence>
<keyword evidence="3" id="KW-0472">Membrane</keyword>
<feature type="active site" evidence="2">
    <location>
        <position position="170"/>
    </location>
</feature>
<keyword evidence="3" id="KW-0812">Transmembrane</keyword>
<dbReference type="PROSITE" id="PS50214">
    <property type="entry name" value="DISINTEGRIN_2"/>
    <property type="match status" value="1"/>
</dbReference>
<dbReference type="PROSITE" id="PS50215">
    <property type="entry name" value="ADAM_MEPRO"/>
    <property type="match status" value="1"/>
</dbReference>
<dbReference type="EMBL" id="HACG01031572">
    <property type="protein sequence ID" value="CEK78437.1"/>
    <property type="molecule type" value="Transcribed_RNA"/>
</dbReference>
<feature type="binding site" evidence="2">
    <location>
        <position position="179"/>
    </location>
    <ligand>
        <name>Zn(2+)</name>
        <dbReference type="ChEBI" id="CHEBI:29105"/>
        <note>catalytic</note>
    </ligand>
</feature>
<feature type="transmembrane region" description="Helical" evidence="3">
    <location>
        <begin position="450"/>
        <end position="472"/>
    </location>
</feature>
<dbReference type="GO" id="GO:0005886">
    <property type="term" value="C:plasma membrane"/>
    <property type="evidence" value="ECO:0007669"/>
    <property type="project" value="TreeGrafter"/>
</dbReference>
<evidence type="ECO:0000259" key="4">
    <source>
        <dbReference type="PROSITE" id="PS50214"/>
    </source>
</evidence>
<evidence type="ECO:0000256" key="3">
    <source>
        <dbReference type="SAM" id="Phobius"/>
    </source>
</evidence>
<proteinExistence type="predicted"/>
<keyword evidence="3" id="KW-1133">Transmembrane helix</keyword>
<dbReference type="InterPro" id="IPR032029">
    <property type="entry name" value="ADAM17_MPD"/>
</dbReference>
<dbReference type="SUPFAM" id="SSF57552">
    <property type="entry name" value="Blood coagulation inhibitor (disintegrin)"/>
    <property type="match status" value="1"/>
</dbReference>
<dbReference type="Gene3D" id="3.40.390.10">
    <property type="entry name" value="Collagenase (Catalytic Domain)"/>
    <property type="match status" value="1"/>
</dbReference>
<feature type="binding site" evidence="2">
    <location>
        <position position="169"/>
    </location>
    <ligand>
        <name>Zn(2+)</name>
        <dbReference type="ChEBI" id="CHEBI:29105"/>
        <note>catalytic</note>
    </ligand>
</feature>
<dbReference type="Pfam" id="PF16698">
    <property type="entry name" value="ADAM17_MPD"/>
    <property type="match status" value="1"/>
</dbReference>
<dbReference type="Pfam" id="PF00200">
    <property type="entry name" value="Disintegrin"/>
    <property type="match status" value="1"/>
</dbReference>
<dbReference type="FunFam" id="4.10.70.10:FF:000003">
    <property type="entry name" value="Disintegrin and metalloproteinase domain-containing protein 17"/>
    <property type="match status" value="1"/>
</dbReference>
<feature type="domain" description="Disintegrin" evidence="4">
    <location>
        <begin position="249"/>
        <end position="338"/>
    </location>
</feature>
<feature type="domain" description="Peptidase M12B" evidence="5">
    <location>
        <begin position="1"/>
        <end position="239"/>
    </location>
</feature>
<dbReference type="PANTHER" id="PTHR45702">
    <property type="entry name" value="ADAM10/ADAM17 METALLOPEPTIDASE FAMILY MEMBER"/>
    <property type="match status" value="1"/>
</dbReference>
<feature type="binding site" evidence="2">
    <location>
        <position position="173"/>
    </location>
    <ligand>
        <name>Zn(2+)</name>
        <dbReference type="ChEBI" id="CHEBI:29105"/>
        <note>catalytic</note>
    </ligand>
</feature>
<dbReference type="PANTHER" id="PTHR45702:SF6">
    <property type="entry name" value="DISINTEGRIN AND METALLOPROTEINASE DOMAIN-CONTAINING PROTEIN 17"/>
    <property type="match status" value="1"/>
</dbReference>
<dbReference type="InterPro" id="IPR001762">
    <property type="entry name" value="Disintegrin_dom"/>
</dbReference>
<evidence type="ECO:0000256" key="1">
    <source>
        <dbReference type="ARBA" id="ARBA00023157"/>
    </source>
</evidence>
<evidence type="ECO:0008006" key="7">
    <source>
        <dbReference type="Google" id="ProtNLM"/>
    </source>
</evidence>
<protein>
    <recommendedName>
        <fullName evidence="7">Peptidase M12B domain-containing protein</fullName>
    </recommendedName>
</protein>